<gene>
    <name evidence="1" type="ORF">NF27_DT00200</name>
</gene>
<proteinExistence type="predicted"/>
<sequence length="163" mass="18814">MIGDRSSTKVNLHGEMRELISREAKDLGISISRLLRDYCFEHIKLKEESRLAKEGKIKEGSILHTFISNMEARIAISIESNQNEIIALRNDVQIIAVIIDNYIKLYLNHTKEVPLLEREQRIKSSLVRYNNFLNAIKSNPRNEGGNIISEIRGFIYNKSETEK</sequence>
<reference evidence="1 2" key="1">
    <citation type="submission" date="2014-11" db="EMBL/GenBank/DDBJ databases">
        <title>A Rickettsiales Symbiont of Amoebae With Ancient Features.</title>
        <authorList>
            <person name="Schulz F."/>
            <person name="Martijn J."/>
            <person name="Wascher F."/>
            <person name="Kostanjsek R."/>
            <person name="Ettema T.J."/>
            <person name="Horn M."/>
        </authorList>
    </citation>
    <scope>NUCLEOTIDE SEQUENCE [LARGE SCALE GENOMIC DNA]</scope>
    <source>
        <strain evidence="1 2">UWC36</strain>
    </source>
</reference>
<name>A0A0C1MZ25_9RICK</name>
<accession>A0A0C1MZ25</accession>
<dbReference type="AlphaFoldDB" id="A0A0C1MZ25"/>
<comment type="caution">
    <text evidence="1">The sequence shown here is derived from an EMBL/GenBank/DDBJ whole genome shotgun (WGS) entry which is preliminary data.</text>
</comment>
<evidence type="ECO:0000313" key="1">
    <source>
        <dbReference type="EMBL" id="KIE05246.1"/>
    </source>
</evidence>
<keyword evidence="2" id="KW-1185">Reference proteome</keyword>
<organism evidence="1 2">
    <name type="scientific">Candidatus Jidaibacter acanthamoebae</name>
    <dbReference type="NCBI Taxonomy" id="86105"/>
    <lineage>
        <taxon>Bacteria</taxon>
        <taxon>Pseudomonadati</taxon>
        <taxon>Pseudomonadota</taxon>
        <taxon>Alphaproteobacteria</taxon>
        <taxon>Rickettsiales</taxon>
        <taxon>Candidatus Midichloriaceae</taxon>
        <taxon>Candidatus Jidaibacter</taxon>
    </lineage>
</organism>
<dbReference type="Proteomes" id="UP000031258">
    <property type="component" value="Unassembled WGS sequence"/>
</dbReference>
<dbReference type="STRING" id="86105.NF27_DT00200"/>
<dbReference type="RefSeq" id="WP_039456256.1">
    <property type="nucleotide sequence ID" value="NZ_JSWE01000096.1"/>
</dbReference>
<protein>
    <submittedName>
        <fullName evidence="1">Uncharacterized protein</fullName>
    </submittedName>
</protein>
<dbReference type="EMBL" id="JSWE01000096">
    <property type="protein sequence ID" value="KIE05246.1"/>
    <property type="molecule type" value="Genomic_DNA"/>
</dbReference>
<dbReference type="OrthoDB" id="9853449at2"/>
<evidence type="ECO:0000313" key="2">
    <source>
        <dbReference type="Proteomes" id="UP000031258"/>
    </source>
</evidence>